<evidence type="ECO:0000256" key="12">
    <source>
        <dbReference type="ARBA" id="ARBA00023136"/>
    </source>
</evidence>
<evidence type="ECO:0000256" key="1">
    <source>
        <dbReference type="ARBA" id="ARBA00000085"/>
    </source>
</evidence>
<feature type="domain" description="Histidine kinase" evidence="14">
    <location>
        <begin position="684"/>
        <end position="901"/>
    </location>
</feature>
<dbReference type="Gene3D" id="3.40.50.620">
    <property type="entry name" value="HUPs"/>
    <property type="match status" value="1"/>
</dbReference>
<dbReference type="SUPFAM" id="SSF47384">
    <property type="entry name" value="Homodimeric domain of signal transducing histidine kinase"/>
    <property type="match status" value="1"/>
</dbReference>
<dbReference type="InterPro" id="IPR038318">
    <property type="entry name" value="KdpD_sf"/>
</dbReference>
<evidence type="ECO:0000256" key="3">
    <source>
        <dbReference type="ARBA" id="ARBA00012438"/>
    </source>
</evidence>
<accession>A0A4P9C5X3</accession>
<evidence type="ECO:0000256" key="8">
    <source>
        <dbReference type="ARBA" id="ARBA00022777"/>
    </source>
</evidence>
<dbReference type="SMART" id="SM00387">
    <property type="entry name" value="HATPase_c"/>
    <property type="match status" value="1"/>
</dbReference>
<evidence type="ECO:0000256" key="9">
    <source>
        <dbReference type="ARBA" id="ARBA00022840"/>
    </source>
</evidence>
<keyword evidence="11" id="KW-0902">Two-component regulatory system</keyword>
<dbReference type="PANTHER" id="PTHR45569">
    <property type="entry name" value="SENSOR PROTEIN KDPD"/>
    <property type="match status" value="1"/>
</dbReference>
<protein>
    <recommendedName>
        <fullName evidence="3">histidine kinase</fullName>
        <ecNumber evidence="3">2.7.13.3</ecNumber>
    </recommendedName>
</protein>
<dbReference type="CDD" id="cd00082">
    <property type="entry name" value="HisKA"/>
    <property type="match status" value="1"/>
</dbReference>
<keyword evidence="5" id="KW-0808">Transferase</keyword>
<dbReference type="InterPro" id="IPR029016">
    <property type="entry name" value="GAF-like_dom_sf"/>
</dbReference>
<name>A0A4P9C5X3_EUBML</name>
<dbReference type="Pfam" id="PF02518">
    <property type="entry name" value="HATPase_c"/>
    <property type="match status" value="1"/>
</dbReference>
<sequence>MDFRDERPNPERLLEEINEEERRSREDEEGIGHLKIFFGYCAGVGKTYTMLEEAQQLYKKGVNVLVGYVEPHTRPETMAMLEGLPAIPPQVVDYKGITLRDFDLDKALEQKPEVIIVDEFAHTNPEGFRNKKRYQDIEELLNAGIDVYTTVNVQHIESLNDVVSSITGIIVHERVPDYIFDKADKIKLVDIDPEELLKRFEEGKVYAPEKADLAKRRFFTVENLNALREIAMRKAADRIVSGAGTKKKKVPFSKMLVCVGPSPSSSHCIRTTARIADAFHIPWVALYVKTSDRTYADISERKNLQDNMNLAEQLGAEIVTMQGDDMAMVISEYIKQSGITNVVIGKGRNKPNPFKEDLEDQLLSMNPGIEIHIVPDSQAEKNGGSIPKKRLSWLSKRILSLHFSLKDFGKTVLMLLLATVVSFGLRDLNLGDQNIIMVYILSILVISRLTVGYLYGVCASVFGVLLFNFFFTEPYFTFNATNPTYPVTFIVMLLVALMTSALTNGIKVQAKMAVMNERRTEILYELSKKLLITRGLENIVTLTNESLTSIFERSVIFYTQNPDEKNCGTFMQGPEHTSGSFMQSKEEEAVAHWVFQNKKAAGNGTDTLVGAKGFYMPVVSQDRVLGVIGVSCVEEMLPPKRRAFLKMIVSQVAMALERQRLSDEQGKARLETEKEKMRSNFLRAISHDLRTPLTGILGSSSALLENIGELDIPTQKKLLRDIKDDSEWIIRMVENLLSVTRIGEGKVDLKKHPEAVEEIVGEAVAIIRKRFDHTDIKVEVPDTLLMVSMDGTLIEQVMINLMENAIKYAGSHPVLDVKVQNLGTKARFIVGDNGEGISETMLPHIFEGYMGDDEKSSDSRRGMGIGLTICKSIVDAHGGTLKARNKQEGGAEFSFELPVEEDDNNES</sequence>
<keyword evidence="9" id="KW-0067">ATP-binding</keyword>
<keyword evidence="10 13" id="KW-1133">Transmembrane helix</keyword>
<feature type="transmembrane region" description="Helical" evidence="13">
    <location>
        <begin position="437"/>
        <end position="467"/>
    </location>
</feature>
<dbReference type="InterPro" id="IPR025201">
    <property type="entry name" value="KdpD_TM"/>
</dbReference>
<evidence type="ECO:0000256" key="7">
    <source>
        <dbReference type="ARBA" id="ARBA00022741"/>
    </source>
</evidence>
<dbReference type="FunFam" id="3.40.50.300:FF:000483">
    <property type="entry name" value="Sensor histidine kinase KdpD"/>
    <property type="match status" value="1"/>
</dbReference>
<dbReference type="SUPFAM" id="SSF55781">
    <property type="entry name" value="GAF domain-like"/>
    <property type="match status" value="1"/>
</dbReference>
<dbReference type="Gene3D" id="3.40.50.300">
    <property type="entry name" value="P-loop containing nucleotide triphosphate hydrolases"/>
    <property type="match status" value="1"/>
</dbReference>
<comment type="subcellular location">
    <subcellularLocation>
        <location evidence="2">Membrane</location>
        <topology evidence="2">Multi-pass membrane protein</topology>
    </subcellularLocation>
</comment>
<keyword evidence="16" id="KW-1185">Reference proteome</keyword>
<dbReference type="PRINTS" id="PR00344">
    <property type="entry name" value="BCTRLSENSOR"/>
</dbReference>
<dbReference type="InterPro" id="IPR003852">
    <property type="entry name" value="Sig_transdc_His_kinase_KdpD_N"/>
</dbReference>
<evidence type="ECO:0000313" key="16">
    <source>
        <dbReference type="Proteomes" id="UP000218387"/>
    </source>
</evidence>
<comment type="catalytic activity">
    <reaction evidence="1">
        <text>ATP + protein L-histidine = ADP + protein N-phospho-L-histidine.</text>
        <dbReference type="EC" id="2.7.13.3"/>
    </reaction>
</comment>
<dbReference type="InterPro" id="IPR003594">
    <property type="entry name" value="HATPase_dom"/>
</dbReference>
<dbReference type="InterPro" id="IPR014729">
    <property type="entry name" value="Rossmann-like_a/b/a_fold"/>
</dbReference>
<keyword evidence="12 13" id="KW-0472">Membrane</keyword>
<feature type="transmembrane region" description="Helical" evidence="13">
    <location>
        <begin position="487"/>
        <end position="506"/>
    </location>
</feature>
<dbReference type="GO" id="GO:0005737">
    <property type="term" value="C:cytoplasm"/>
    <property type="evidence" value="ECO:0007669"/>
    <property type="project" value="UniProtKB-ARBA"/>
</dbReference>
<dbReference type="InterPro" id="IPR036890">
    <property type="entry name" value="HATPase_C_sf"/>
</dbReference>
<keyword evidence="8 15" id="KW-0418">Kinase</keyword>
<keyword evidence="6 13" id="KW-0812">Transmembrane</keyword>
<dbReference type="GO" id="GO:0000155">
    <property type="term" value="F:phosphorelay sensor kinase activity"/>
    <property type="evidence" value="ECO:0007669"/>
    <property type="project" value="InterPro"/>
</dbReference>
<evidence type="ECO:0000256" key="10">
    <source>
        <dbReference type="ARBA" id="ARBA00022989"/>
    </source>
</evidence>
<dbReference type="Gene3D" id="1.10.287.130">
    <property type="match status" value="1"/>
</dbReference>
<dbReference type="Gene3D" id="1.20.120.620">
    <property type="entry name" value="Backbone structure of the membrane domain of e. Coli histidine kinase receptor kdpd"/>
    <property type="match status" value="1"/>
</dbReference>
<proteinExistence type="predicted"/>
<evidence type="ECO:0000256" key="2">
    <source>
        <dbReference type="ARBA" id="ARBA00004141"/>
    </source>
</evidence>
<reference evidence="15 16" key="1">
    <citation type="submission" date="2018-05" db="EMBL/GenBank/DDBJ databases">
        <title>Genome comparison of Eubacterium sp.</title>
        <authorList>
            <person name="Feng Y."/>
            <person name="Sanchez-Andrea I."/>
            <person name="Stams A.J.M."/>
            <person name="De Vos W.M."/>
        </authorList>
    </citation>
    <scope>NUCLEOTIDE SEQUENCE [LARGE SCALE GENOMIC DNA]</scope>
    <source>
        <strain evidence="15 16">YI</strain>
    </source>
</reference>
<evidence type="ECO:0000259" key="14">
    <source>
        <dbReference type="PROSITE" id="PS50109"/>
    </source>
</evidence>
<dbReference type="Pfam" id="PF13493">
    <property type="entry name" value="DUF4118"/>
    <property type="match status" value="1"/>
</dbReference>
<dbReference type="SMART" id="SM00388">
    <property type="entry name" value="HisKA"/>
    <property type="match status" value="1"/>
</dbReference>
<keyword evidence="7" id="KW-0547">Nucleotide-binding</keyword>
<dbReference type="EMBL" id="CP029487">
    <property type="protein sequence ID" value="QCT69965.1"/>
    <property type="molecule type" value="Genomic_DNA"/>
</dbReference>
<dbReference type="InterPro" id="IPR004358">
    <property type="entry name" value="Sig_transdc_His_kin-like_C"/>
</dbReference>
<dbReference type="SUPFAM" id="SSF52540">
    <property type="entry name" value="P-loop containing nucleoside triphosphate hydrolases"/>
    <property type="match status" value="1"/>
</dbReference>
<dbReference type="PANTHER" id="PTHR45569:SF1">
    <property type="entry name" value="SENSOR PROTEIN KDPD"/>
    <property type="match status" value="1"/>
</dbReference>
<evidence type="ECO:0000256" key="6">
    <source>
        <dbReference type="ARBA" id="ARBA00022692"/>
    </source>
</evidence>
<dbReference type="Gene3D" id="3.30.450.40">
    <property type="match status" value="1"/>
</dbReference>
<dbReference type="Pfam" id="PF02702">
    <property type="entry name" value="KdpD"/>
    <property type="match status" value="1"/>
</dbReference>
<dbReference type="KEGG" id="emt:CPZ25_001125"/>
<dbReference type="CDD" id="cd01987">
    <property type="entry name" value="USP_KdpD-like"/>
    <property type="match status" value="1"/>
</dbReference>
<dbReference type="RefSeq" id="WP_096919406.1">
    <property type="nucleotide sequence ID" value="NZ_CP029487.1"/>
</dbReference>
<dbReference type="SUPFAM" id="SSF52402">
    <property type="entry name" value="Adenine nucleotide alpha hydrolases-like"/>
    <property type="match status" value="1"/>
</dbReference>
<evidence type="ECO:0000256" key="11">
    <source>
        <dbReference type="ARBA" id="ARBA00023012"/>
    </source>
</evidence>
<dbReference type="InterPro" id="IPR003661">
    <property type="entry name" value="HisK_dim/P_dom"/>
</dbReference>
<dbReference type="Proteomes" id="UP000218387">
    <property type="component" value="Chromosome"/>
</dbReference>
<dbReference type="SUPFAM" id="SSF55874">
    <property type="entry name" value="ATPase domain of HSP90 chaperone/DNA topoisomerase II/histidine kinase"/>
    <property type="match status" value="1"/>
</dbReference>
<dbReference type="InterPro" id="IPR036097">
    <property type="entry name" value="HisK_dim/P_sf"/>
</dbReference>
<evidence type="ECO:0000313" key="15">
    <source>
        <dbReference type="EMBL" id="QCT69965.1"/>
    </source>
</evidence>
<dbReference type="Pfam" id="PF00512">
    <property type="entry name" value="HisKA"/>
    <property type="match status" value="1"/>
</dbReference>
<dbReference type="CDD" id="cd00075">
    <property type="entry name" value="HATPase"/>
    <property type="match status" value="1"/>
</dbReference>
<evidence type="ECO:0000256" key="5">
    <source>
        <dbReference type="ARBA" id="ARBA00022679"/>
    </source>
</evidence>
<dbReference type="InterPro" id="IPR027417">
    <property type="entry name" value="P-loop_NTPase"/>
</dbReference>
<gene>
    <name evidence="15" type="ORF">CPZ25_001125</name>
</gene>
<keyword evidence="4" id="KW-0597">Phosphoprotein</keyword>
<dbReference type="GO" id="GO:0005886">
    <property type="term" value="C:plasma membrane"/>
    <property type="evidence" value="ECO:0007669"/>
    <property type="project" value="TreeGrafter"/>
</dbReference>
<dbReference type="EC" id="2.7.13.3" evidence="3"/>
<evidence type="ECO:0000256" key="13">
    <source>
        <dbReference type="SAM" id="Phobius"/>
    </source>
</evidence>
<organism evidence="15 16">
    <name type="scientific">Eubacterium maltosivorans</name>
    <dbReference type="NCBI Taxonomy" id="2041044"/>
    <lineage>
        <taxon>Bacteria</taxon>
        <taxon>Bacillati</taxon>
        <taxon>Bacillota</taxon>
        <taxon>Clostridia</taxon>
        <taxon>Eubacteriales</taxon>
        <taxon>Eubacteriaceae</taxon>
        <taxon>Eubacterium</taxon>
    </lineage>
</organism>
<dbReference type="InterPro" id="IPR005467">
    <property type="entry name" value="His_kinase_dom"/>
</dbReference>
<dbReference type="PROSITE" id="PS50109">
    <property type="entry name" value="HIS_KIN"/>
    <property type="match status" value="1"/>
</dbReference>
<dbReference type="InterPro" id="IPR052023">
    <property type="entry name" value="Histidine_kinase_KdpD"/>
</dbReference>
<dbReference type="Gene3D" id="3.30.565.10">
    <property type="entry name" value="Histidine kinase-like ATPase, C-terminal domain"/>
    <property type="match status" value="1"/>
</dbReference>
<dbReference type="AlphaFoldDB" id="A0A4P9C5X3"/>
<evidence type="ECO:0000256" key="4">
    <source>
        <dbReference type="ARBA" id="ARBA00022553"/>
    </source>
</evidence>
<dbReference type="GO" id="GO:0005524">
    <property type="term" value="F:ATP binding"/>
    <property type="evidence" value="ECO:0007669"/>
    <property type="project" value="UniProtKB-KW"/>
</dbReference>